<reference evidence="1" key="1">
    <citation type="submission" date="2013-04" db="EMBL/GenBank/DDBJ databases">
        <title>The genome sequencing project of 58 acetic acid bacteria.</title>
        <authorList>
            <person name="Okamoto-Kainuma A."/>
            <person name="Ishikawa M."/>
            <person name="Umino S."/>
            <person name="Koizumi Y."/>
            <person name="Shiwa Y."/>
            <person name="Yoshikawa H."/>
            <person name="Matsutani M."/>
            <person name="Matsushita K."/>
        </authorList>
    </citation>
    <scope>NUCLEOTIDE SEQUENCE</scope>
    <source>
        <strain evidence="1">NBRC 106556</strain>
    </source>
</reference>
<proteinExistence type="predicted"/>
<sequence length="58" mass="6751">MKNDTIMSGNKVINPIIFKIFFGINRTHRVPNKDPIIMPHKKRLIKIKKESIIVACSY</sequence>
<dbReference type="Proteomes" id="UP001062443">
    <property type="component" value="Unassembled WGS sequence"/>
</dbReference>
<gene>
    <name evidence="1" type="ORF">AA106556_0787</name>
</gene>
<evidence type="ECO:0000313" key="2">
    <source>
        <dbReference type="Proteomes" id="UP001062443"/>
    </source>
</evidence>
<comment type="caution">
    <text evidence="1">The sequence shown here is derived from an EMBL/GenBank/DDBJ whole genome shotgun (WGS) entry which is preliminary data.</text>
</comment>
<dbReference type="EMBL" id="BAQB01000008">
    <property type="protein sequence ID" value="GBR45496.1"/>
    <property type="molecule type" value="Genomic_DNA"/>
</dbReference>
<organism evidence="1 2">
    <name type="scientific">Neokomagataea tanensis NBRC 106556</name>
    <dbReference type="NCBI Taxonomy" id="1223519"/>
    <lineage>
        <taxon>Bacteria</taxon>
        <taxon>Pseudomonadati</taxon>
        <taxon>Pseudomonadota</taxon>
        <taxon>Alphaproteobacteria</taxon>
        <taxon>Acetobacterales</taxon>
        <taxon>Acetobacteraceae</taxon>
        <taxon>Neokomagataea</taxon>
    </lineage>
</organism>
<protein>
    <submittedName>
        <fullName evidence="1">Uncharacterized protein</fullName>
    </submittedName>
</protein>
<evidence type="ECO:0000313" key="1">
    <source>
        <dbReference type="EMBL" id="GBR45496.1"/>
    </source>
</evidence>
<accession>A0ABQ0QI69</accession>
<keyword evidence="2" id="KW-1185">Reference proteome</keyword>
<name>A0ABQ0QI69_9PROT</name>